<dbReference type="Gene3D" id="3.10.20.70">
    <property type="entry name" value="Glutamine synthetase, N-terminal domain"/>
    <property type="match status" value="1"/>
</dbReference>
<sequence length="460" mass="50850">MTDTIFERNDTLYSLDPEHTRVAKELGAQGVKYAMANWIDVLGRPKSKIVPMTHFADLVAGAERYTPRGFGGIGNMNPTEDEVVGVPDLSTLKILPWDRRYAWMIADMSYGGREPFALCPRNALRTQVEAAAAQGYSVHLGVEPEFYVFRPESLDGGHDRLVPVARSGSLKPSPAYDVEATLDASEFLDTLVGYLGELDFGVYAFGHEGGDGQYELSIGHAPVLEMADRMTLFRFAVKQIAKECGLLATFMPKPYASMWGSGAHLNMSLVSLETGRNAFRRGDTAGEWTETTYQFIAGVLKHAPAFTALGNPTTNSYRRLTPRLADGQISWAPTRVSYGSNNRSCTVRLPQNRACIEYRAADSAANYYFASALMIAAGLEGIREGLDPGKPLEQASHNSDAPVLPRTLLEAIEAFQSDPLVHKTFSPAFVSEYTEMKLKEWEADHLLVSDNERRRYLLEL</sequence>
<evidence type="ECO:0000313" key="10">
    <source>
        <dbReference type="Proteomes" id="UP000070612"/>
    </source>
</evidence>
<dbReference type="PATRIC" id="fig|59750.3.peg.1589"/>
<dbReference type="Pfam" id="PF00120">
    <property type="entry name" value="Gln-synt_C"/>
    <property type="match status" value="1"/>
</dbReference>
<comment type="similarity">
    <text evidence="1 5 6">Belongs to the glutamine synthetase family.</text>
</comment>
<evidence type="ECO:0000256" key="4">
    <source>
        <dbReference type="ARBA" id="ARBA00022840"/>
    </source>
</evidence>
<feature type="domain" description="GS catalytic" evidence="8">
    <location>
        <begin position="120"/>
        <end position="460"/>
    </location>
</feature>
<dbReference type="InterPro" id="IPR014746">
    <property type="entry name" value="Gln_synth/guanido_kin_cat_dom"/>
</dbReference>
<keyword evidence="4" id="KW-0067">ATP-binding</keyword>
<comment type="caution">
    <text evidence="9">The sequence shown here is derived from an EMBL/GenBank/DDBJ whole genome shotgun (WGS) entry which is preliminary data.</text>
</comment>
<evidence type="ECO:0000259" key="7">
    <source>
        <dbReference type="PROSITE" id="PS51986"/>
    </source>
</evidence>
<evidence type="ECO:0000313" key="9">
    <source>
        <dbReference type="EMBL" id="KWX22341.1"/>
    </source>
</evidence>
<dbReference type="InterPro" id="IPR008147">
    <property type="entry name" value="Gln_synt_N"/>
</dbReference>
<organism evidence="9 10">
    <name type="scientific">Mycolicibacterium wolinskyi</name>
    <dbReference type="NCBI Taxonomy" id="59750"/>
    <lineage>
        <taxon>Bacteria</taxon>
        <taxon>Bacillati</taxon>
        <taxon>Actinomycetota</taxon>
        <taxon>Actinomycetes</taxon>
        <taxon>Mycobacteriales</taxon>
        <taxon>Mycobacteriaceae</taxon>
        <taxon>Mycolicibacterium</taxon>
    </lineage>
</organism>
<gene>
    <name evidence="9" type="ORF">AFM11_21215</name>
</gene>
<evidence type="ECO:0000256" key="5">
    <source>
        <dbReference type="PROSITE-ProRule" id="PRU01330"/>
    </source>
</evidence>
<evidence type="ECO:0000256" key="6">
    <source>
        <dbReference type="RuleBase" id="RU000384"/>
    </source>
</evidence>
<dbReference type="PROSITE" id="PS51987">
    <property type="entry name" value="GS_CATALYTIC"/>
    <property type="match status" value="1"/>
</dbReference>
<dbReference type="STRING" id="59750.AWC31_06580"/>
<evidence type="ECO:0000256" key="3">
    <source>
        <dbReference type="ARBA" id="ARBA00022741"/>
    </source>
</evidence>
<dbReference type="PANTHER" id="PTHR43785">
    <property type="entry name" value="GAMMA-GLUTAMYLPUTRESCINE SYNTHETASE"/>
    <property type="match status" value="1"/>
</dbReference>
<proteinExistence type="inferred from homology"/>
<dbReference type="EMBL" id="LGTW01000014">
    <property type="protein sequence ID" value="KWX22341.1"/>
    <property type="molecule type" value="Genomic_DNA"/>
</dbReference>
<dbReference type="GO" id="GO:0006542">
    <property type="term" value="P:glutamine biosynthetic process"/>
    <property type="evidence" value="ECO:0007669"/>
    <property type="project" value="InterPro"/>
</dbReference>
<reference evidence="9 10" key="1">
    <citation type="submission" date="2015-07" db="EMBL/GenBank/DDBJ databases">
        <title>A draft genome sequence of Mycobacterium wolinskyi.</title>
        <authorList>
            <person name="de Man T.J."/>
            <person name="Perry K.A."/>
            <person name="Coulliette A.D."/>
            <person name="Jensen B."/>
            <person name="Toney N.C."/>
            <person name="Limbago B.M."/>
            <person name="Noble-Wang J."/>
        </authorList>
    </citation>
    <scope>NUCLEOTIDE SEQUENCE [LARGE SCALE GENOMIC DNA]</scope>
    <source>
        <strain evidence="9 10">CDC_01</strain>
    </source>
</reference>
<name>A0A132PJ57_9MYCO</name>
<dbReference type="InterPro" id="IPR036651">
    <property type="entry name" value="Gln_synt_N_sf"/>
</dbReference>
<dbReference type="InterPro" id="IPR008146">
    <property type="entry name" value="Gln_synth_cat_dom"/>
</dbReference>
<dbReference type="Gene3D" id="3.30.590.10">
    <property type="entry name" value="Glutamine synthetase/guanido kinase, catalytic domain"/>
    <property type="match status" value="1"/>
</dbReference>
<dbReference type="AlphaFoldDB" id="A0A132PJ57"/>
<dbReference type="PROSITE" id="PS51986">
    <property type="entry name" value="GS_BETA_GRASP"/>
    <property type="match status" value="1"/>
</dbReference>
<keyword evidence="2 9" id="KW-0436">Ligase</keyword>
<accession>A0A132PJ57</accession>
<dbReference type="SUPFAM" id="SSF55931">
    <property type="entry name" value="Glutamine synthetase/guanido kinase"/>
    <property type="match status" value="1"/>
</dbReference>
<dbReference type="Proteomes" id="UP000070612">
    <property type="component" value="Unassembled WGS sequence"/>
</dbReference>
<dbReference type="SMART" id="SM01230">
    <property type="entry name" value="Gln-synt_C"/>
    <property type="match status" value="1"/>
</dbReference>
<keyword evidence="10" id="KW-1185">Reference proteome</keyword>
<dbReference type="OrthoDB" id="9807095at2"/>
<dbReference type="GO" id="GO:0004356">
    <property type="term" value="F:glutamine synthetase activity"/>
    <property type="evidence" value="ECO:0007669"/>
    <property type="project" value="InterPro"/>
</dbReference>
<dbReference type="GO" id="GO:0005524">
    <property type="term" value="F:ATP binding"/>
    <property type="evidence" value="ECO:0007669"/>
    <property type="project" value="UniProtKB-KW"/>
</dbReference>
<dbReference type="RefSeq" id="WP_067852224.1">
    <property type="nucleotide sequence ID" value="NZ_JACKUA010000028.1"/>
</dbReference>
<evidence type="ECO:0000256" key="1">
    <source>
        <dbReference type="ARBA" id="ARBA00009897"/>
    </source>
</evidence>
<evidence type="ECO:0000259" key="8">
    <source>
        <dbReference type="PROSITE" id="PS51987"/>
    </source>
</evidence>
<dbReference type="SUPFAM" id="SSF54368">
    <property type="entry name" value="Glutamine synthetase, N-terminal domain"/>
    <property type="match status" value="1"/>
</dbReference>
<dbReference type="PANTHER" id="PTHR43785:SF12">
    <property type="entry name" value="TYPE-1 GLUTAMINE SYNTHETASE 2"/>
    <property type="match status" value="1"/>
</dbReference>
<feature type="domain" description="GS beta-grasp" evidence="7">
    <location>
        <begin position="29"/>
        <end position="113"/>
    </location>
</feature>
<keyword evidence="3" id="KW-0547">Nucleotide-binding</keyword>
<evidence type="ECO:0000256" key="2">
    <source>
        <dbReference type="ARBA" id="ARBA00022598"/>
    </source>
</evidence>
<protein>
    <submittedName>
        <fullName evidence="9">Glutamate--ammonia ligase</fullName>
    </submittedName>
</protein>